<dbReference type="KEGG" id="ahm:TL08_06465"/>
<evidence type="ECO:0000259" key="5">
    <source>
        <dbReference type="PROSITE" id="PS50977"/>
    </source>
</evidence>
<dbReference type="SUPFAM" id="SSF48498">
    <property type="entry name" value="Tetracyclin repressor-like, C-terminal domain"/>
    <property type="match status" value="1"/>
</dbReference>
<evidence type="ECO:0000313" key="6">
    <source>
        <dbReference type="EMBL" id="AOS62117.1"/>
    </source>
</evidence>
<dbReference type="EMBL" id="CP014859">
    <property type="protein sequence ID" value="AOS62117.1"/>
    <property type="molecule type" value="Genomic_DNA"/>
</dbReference>
<dbReference type="AlphaFoldDB" id="A0AAC9MXN9"/>
<dbReference type="PANTHER" id="PTHR47506:SF1">
    <property type="entry name" value="HTH-TYPE TRANSCRIPTIONAL REGULATOR YJDC"/>
    <property type="match status" value="1"/>
</dbReference>
<dbReference type="PROSITE" id="PS50977">
    <property type="entry name" value="HTH_TETR_2"/>
    <property type="match status" value="1"/>
</dbReference>
<keyword evidence="1" id="KW-0805">Transcription regulation</keyword>
<dbReference type="RefSeq" id="WP_069847349.1">
    <property type="nucleotide sequence ID" value="NZ_CP014859.1"/>
</dbReference>
<dbReference type="SUPFAM" id="SSF46689">
    <property type="entry name" value="Homeodomain-like"/>
    <property type="match status" value="1"/>
</dbReference>
<dbReference type="Gene3D" id="1.10.357.10">
    <property type="entry name" value="Tetracycline Repressor, domain 2"/>
    <property type="match status" value="1"/>
</dbReference>
<dbReference type="InterPro" id="IPR001647">
    <property type="entry name" value="HTH_TetR"/>
</dbReference>
<keyword evidence="7" id="KW-1185">Reference proteome</keyword>
<protein>
    <submittedName>
        <fullName evidence="6">Transcriptional regulator, TetR family</fullName>
    </submittedName>
</protein>
<feature type="domain" description="HTH tetR-type" evidence="5">
    <location>
        <begin position="12"/>
        <end position="72"/>
    </location>
</feature>
<keyword evidence="3" id="KW-0804">Transcription</keyword>
<gene>
    <name evidence="6" type="ORF">TL08_06465</name>
</gene>
<sequence>MAQGTSKGQRLTPAGRRVLDAASDLFYREGIHAVGVDALAAAAGVTKKTLYACFGSKDALVASYLRERDQRWRAFLTEGLAEHADSPRTALAASFDVLQEWMDREDPRGCGFVNALAELPSPQHPGHAAVLEQKRWLLGFLTDLATAAGLTEPAALAETLLLLHEGAVVTRTTGSVPDATRRARSVAETLVASAAGAE</sequence>
<feature type="DNA-binding region" description="H-T-H motif" evidence="4">
    <location>
        <begin position="35"/>
        <end position="54"/>
    </location>
</feature>
<evidence type="ECO:0000256" key="4">
    <source>
        <dbReference type="PROSITE-ProRule" id="PRU00335"/>
    </source>
</evidence>
<dbReference type="GO" id="GO:0003677">
    <property type="term" value="F:DNA binding"/>
    <property type="evidence" value="ECO:0007669"/>
    <property type="project" value="UniProtKB-UniRule"/>
</dbReference>
<dbReference type="Proteomes" id="UP000095210">
    <property type="component" value="Chromosome"/>
</dbReference>
<dbReference type="InterPro" id="IPR036271">
    <property type="entry name" value="Tet_transcr_reg_TetR-rel_C_sf"/>
</dbReference>
<evidence type="ECO:0000256" key="2">
    <source>
        <dbReference type="ARBA" id="ARBA00023125"/>
    </source>
</evidence>
<dbReference type="Pfam" id="PF00440">
    <property type="entry name" value="TetR_N"/>
    <property type="match status" value="1"/>
</dbReference>
<dbReference type="InterPro" id="IPR009057">
    <property type="entry name" value="Homeodomain-like_sf"/>
</dbReference>
<evidence type="ECO:0000313" key="7">
    <source>
        <dbReference type="Proteomes" id="UP000095210"/>
    </source>
</evidence>
<keyword evidence="2 4" id="KW-0238">DNA-binding</keyword>
<proteinExistence type="predicted"/>
<name>A0AAC9MXN9_9PSEU</name>
<dbReference type="PANTHER" id="PTHR47506">
    <property type="entry name" value="TRANSCRIPTIONAL REGULATORY PROTEIN"/>
    <property type="match status" value="1"/>
</dbReference>
<accession>A0AAC9MXN9</accession>
<reference evidence="7" key="1">
    <citation type="submission" date="2016-03" db="EMBL/GenBank/DDBJ databases">
        <title>Complete genome sequence of the type strain Actinoalloteichus hymeniacidonis DSM 45092.</title>
        <authorList>
            <person name="Schaffert L."/>
            <person name="Albersmeier A."/>
            <person name="Winkler A."/>
            <person name="Kalinowski J."/>
            <person name="Zotchev S."/>
            <person name="Ruckert C."/>
        </authorList>
    </citation>
    <scope>NUCLEOTIDE SEQUENCE [LARGE SCALE GENOMIC DNA]</scope>
    <source>
        <strain evidence="7">HPA177(T) (DSM 45092(T))</strain>
    </source>
</reference>
<evidence type="ECO:0000256" key="1">
    <source>
        <dbReference type="ARBA" id="ARBA00023015"/>
    </source>
</evidence>
<evidence type="ECO:0000256" key="3">
    <source>
        <dbReference type="ARBA" id="ARBA00023163"/>
    </source>
</evidence>
<dbReference type="PRINTS" id="PR00455">
    <property type="entry name" value="HTHTETR"/>
</dbReference>
<organism evidence="6 7">
    <name type="scientific">Actinoalloteichus hymeniacidonis</name>
    <dbReference type="NCBI Taxonomy" id="340345"/>
    <lineage>
        <taxon>Bacteria</taxon>
        <taxon>Bacillati</taxon>
        <taxon>Actinomycetota</taxon>
        <taxon>Actinomycetes</taxon>
        <taxon>Pseudonocardiales</taxon>
        <taxon>Pseudonocardiaceae</taxon>
        <taxon>Actinoalloteichus</taxon>
    </lineage>
</organism>